<organism evidence="1">
    <name type="scientific">Zea mays</name>
    <name type="common">Maize</name>
    <dbReference type="NCBI Taxonomy" id="4577"/>
    <lineage>
        <taxon>Eukaryota</taxon>
        <taxon>Viridiplantae</taxon>
        <taxon>Streptophyta</taxon>
        <taxon>Embryophyta</taxon>
        <taxon>Tracheophyta</taxon>
        <taxon>Spermatophyta</taxon>
        <taxon>Magnoliopsida</taxon>
        <taxon>Liliopsida</taxon>
        <taxon>Poales</taxon>
        <taxon>Poaceae</taxon>
        <taxon>PACMAD clade</taxon>
        <taxon>Panicoideae</taxon>
        <taxon>Andropogonodae</taxon>
        <taxon>Andropogoneae</taxon>
        <taxon>Tripsacinae</taxon>
        <taxon>Zea</taxon>
    </lineage>
</organism>
<dbReference type="ExpressionAtlas" id="A0A1D6G135">
    <property type="expression patterns" value="baseline and differential"/>
</dbReference>
<dbReference type="PANTHER" id="PTHR33450">
    <property type="entry name" value="EMB|CAB67623.1-RELATED"/>
    <property type="match status" value="1"/>
</dbReference>
<dbReference type="AlphaFoldDB" id="A0A1D6G135"/>
<reference evidence="1" key="2">
    <citation type="submission" date="2015-12" db="EMBL/GenBank/DDBJ databases">
        <title>Update maize B73 reference genome by single molecule sequencing technologies.</title>
        <authorList>
            <consortium name="Maize Genome Sequencing Project"/>
            <person name="Ware D."/>
        </authorList>
    </citation>
    <scope>NUCLEOTIDE SEQUENCE</scope>
    <source>
        <tissue evidence="1">Seedling</tissue>
    </source>
</reference>
<proteinExistence type="predicted"/>
<dbReference type="EMBL" id="CM000784">
    <property type="protein sequence ID" value="AQK97165.1"/>
    <property type="molecule type" value="Genomic_DNA"/>
</dbReference>
<sequence length="214" mass="24278">MASLRQNDSFVNLLDKKLHKLSTSKMRISKSAPDLLKKAVTSVKSKTDALRTKIIIVASLRRRLAMLHGMSRQIHGLTSANREKQARMEHSSKALTMHKAEAAAAATTVTKDPDGDHGGGAYRSLFEVAMLEEDYCHGYPDWINSLFDDDKYYNGEDDHDELHALDNPEEPSVIEIIRTNREVEGLEFNVEDDIDEACDMFIRRVRSQMNLQIF</sequence>
<dbReference type="EnsemblPlants" id="Zm00001eb359900_T001">
    <property type="protein sequence ID" value="Zm00001eb359900_P001"/>
    <property type="gene ID" value="Zm00001eb359900"/>
</dbReference>
<reference evidence="2" key="3">
    <citation type="submission" date="2019-07" db="EMBL/GenBank/DDBJ databases">
        <authorList>
            <person name="Seetharam A."/>
            <person name="Woodhouse M."/>
            <person name="Cannon E."/>
        </authorList>
    </citation>
    <scope>NUCLEOTIDE SEQUENCE [LARGE SCALE GENOMIC DNA]</scope>
    <source>
        <strain evidence="2">cv. B73</strain>
    </source>
</reference>
<gene>
    <name evidence="1" type="ORF">ZEAMMB73_Zm00001d011548</name>
</gene>
<dbReference type="PANTHER" id="PTHR33450:SF37">
    <property type="match status" value="1"/>
</dbReference>
<dbReference type="Proteomes" id="UP000007305">
    <property type="component" value="Chromosome 8"/>
</dbReference>
<reference evidence="2" key="4">
    <citation type="submission" date="2021-05" db="UniProtKB">
        <authorList>
            <consortium name="EnsemblPlants"/>
        </authorList>
    </citation>
    <scope>IDENTIFICATION</scope>
    <source>
        <strain evidence="2">cv. B73</strain>
    </source>
</reference>
<protein>
    <submittedName>
        <fullName evidence="1 2">Uncharacterized protein</fullName>
    </submittedName>
</protein>
<accession>A0A3L6DRP0</accession>
<keyword evidence="3" id="KW-1185">Reference proteome</keyword>
<accession>A0A1D6G135</accession>
<dbReference type="Gramene" id="Zm00001eb359900_T001">
    <property type="protein sequence ID" value="Zm00001eb359900_P001"/>
    <property type="gene ID" value="Zm00001eb359900"/>
</dbReference>
<evidence type="ECO:0000313" key="2">
    <source>
        <dbReference type="EnsemblPlants" id="Zm00001eb359900_P001"/>
    </source>
</evidence>
<name>A0A1D6G135_MAIZE</name>
<dbReference type="OMA" id="DNCYKDE"/>
<evidence type="ECO:0000313" key="3">
    <source>
        <dbReference type="Proteomes" id="UP000007305"/>
    </source>
</evidence>
<evidence type="ECO:0000313" key="1">
    <source>
        <dbReference type="EMBL" id="AQK97165.1"/>
    </source>
</evidence>
<reference evidence="3" key="1">
    <citation type="journal article" date="2009" name="Science">
        <title>The B73 maize genome: complexity, diversity, and dynamics.</title>
        <authorList>
            <person name="Schnable P.S."/>
            <person name="Ware D."/>
            <person name="Fulton R.S."/>
            <person name="Stein J.C."/>
            <person name="Wei F."/>
            <person name="Pasternak S."/>
            <person name="Liang C."/>
            <person name="Zhang J."/>
            <person name="Fulton L."/>
            <person name="Graves T.A."/>
            <person name="Minx P."/>
            <person name="Reily A.D."/>
            <person name="Courtney L."/>
            <person name="Kruchowski S.S."/>
            <person name="Tomlinson C."/>
            <person name="Strong C."/>
            <person name="Delehaunty K."/>
            <person name="Fronick C."/>
            <person name="Courtney B."/>
            <person name="Rock S.M."/>
            <person name="Belter E."/>
            <person name="Du F."/>
            <person name="Kim K."/>
            <person name="Abbott R.M."/>
            <person name="Cotton M."/>
            <person name="Levy A."/>
            <person name="Marchetto P."/>
            <person name="Ochoa K."/>
            <person name="Jackson S.M."/>
            <person name="Gillam B."/>
            <person name="Chen W."/>
            <person name="Yan L."/>
            <person name="Higginbotham J."/>
            <person name="Cardenas M."/>
            <person name="Waligorski J."/>
            <person name="Applebaum E."/>
            <person name="Phelps L."/>
            <person name="Falcone J."/>
            <person name="Kanchi K."/>
            <person name="Thane T."/>
            <person name="Scimone A."/>
            <person name="Thane N."/>
            <person name="Henke J."/>
            <person name="Wang T."/>
            <person name="Ruppert J."/>
            <person name="Shah N."/>
            <person name="Rotter K."/>
            <person name="Hodges J."/>
            <person name="Ingenthron E."/>
            <person name="Cordes M."/>
            <person name="Kohlberg S."/>
            <person name="Sgro J."/>
            <person name="Delgado B."/>
            <person name="Mead K."/>
            <person name="Chinwalla A."/>
            <person name="Leonard S."/>
            <person name="Crouse K."/>
            <person name="Collura K."/>
            <person name="Kudrna D."/>
            <person name="Currie J."/>
            <person name="He R."/>
            <person name="Angelova A."/>
            <person name="Rajasekar S."/>
            <person name="Mueller T."/>
            <person name="Lomeli R."/>
            <person name="Scara G."/>
            <person name="Ko A."/>
            <person name="Delaney K."/>
            <person name="Wissotski M."/>
            <person name="Lopez G."/>
            <person name="Campos D."/>
            <person name="Braidotti M."/>
            <person name="Ashley E."/>
            <person name="Golser W."/>
            <person name="Kim H."/>
            <person name="Lee S."/>
            <person name="Lin J."/>
            <person name="Dujmic Z."/>
            <person name="Kim W."/>
            <person name="Talag J."/>
            <person name="Zuccolo A."/>
            <person name="Fan C."/>
            <person name="Sebastian A."/>
            <person name="Kramer M."/>
            <person name="Spiegel L."/>
            <person name="Nascimento L."/>
            <person name="Zutavern T."/>
            <person name="Miller B."/>
            <person name="Ambroise C."/>
            <person name="Muller S."/>
            <person name="Spooner W."/>
            <person name="Narechania A."/>
            <person name="Ren L."/>
            <person name="Wei S."/>
            <person name="Kumari S."/>
            <person name="Faga B."/>
            <person name="Levy M.J."/>
            <person name="McMahan L."/>
            <person name="Van Buren P."/>
            <person name="Vaughn M.W."/>
            <person name="Ying K."/>
            <person name="Yeh C.-T."/>
            <person name="Emrich S.J."/>
            <person name="Jia Y."/>
            <person name="Kalyanaraman A."/>
            <person name="Hsia A.-P."/>
            <person name="Barbazuk W.B."/>
            <person name="Baucom R.S."/>
            <person name="Brutnell T.P."/>
            <person name="Carpita N.C."/>
            <person name="Chaparro C."/>
            <person name="Chia J.-M."/>
            <person name="Deragon J.-M."/>
            <person name="Estill J.C."/>
            <person name="Fu Y."/>
            <person name="Jeddeloh J.A."/>
            <person name="Han Y."/>
            <person name="Lee H."/>
            <person name="Li P."/>
            <person name="Lisch D.R."/>
            <person name="Liu S."/>
            <person name="Liu Z."/>
            <person name="Nagel D.H."/>
            <person name="McCann M.C."/>
            <person name="SanMiguel P."/>
            <person name="Myers A.M."/>
            <person name="Nettleton D."/>
            <person name="Nguyen J."/>
            <person name="Penning B.W."/>
            <person name="Ponnala L."/>
            <person name="Schneider K.L."/>
            <person name="Schwartz D.C."/>
            <person name="Sharma A."/>
            <person name="Soderlund C."/>
            <person name="Springer N.M."/>
            <person name="Sun Q."/>
            <person name="Wang H."/>
            <person name="Waterman M."/>
            <person name="Westerman R."/>
            <person name="Wolfgruber T.K."/>
            <person name="Yang L."/>
            <person name="Yu Y."/>
            <person name="Zhang L."/>
            <person name="Zhou S."/>
            <person name="Zhu Q."/>
            <person name="Bennetzen J.L."/>
            <person name="Dawe R.K."/>
            <person name="Jiang J."/>
            <person name="Jiang N."/>
            <person name="Presting G.G."/>
            <person name="Wessler S.R."/>
            <person name="Aluru S."/>
            <person name="Martienssen R.A."/>
            <person name="Clifton S.W."/>
            <person name="McCombie W.R."/>
            <person name="Wing R.A."/>
            <person name="Wilson R.K."/>
        </authorList>
    </citation>
    <scope>NUCLEOTIDE SEQUENCE [LARGE SCALE GENOMIC DNA]</scope>
    <source>
        <strain evidence="3">cv. B73</strain>
    </source>
</reference>